<dbReference type="Pfam" id="PF07971">
    <property type="entry name" value="Glyco_hydro_92"/>
    <property type="match status" value="1"/>
</dbReference>
<dbReference type="Gene3D" id="2.70.98.10">
    <property type="match status" value="1"/>
</dbReference>
<dbReference type="InterPro" id="IPR050883">
    <property type="entry name" value="PNGase"/>
</dbReference>
<dbReference type="InterPro" id="IPR005887">
    <property type="entry name" value="GH92_a_mannosidase_put"/>
</dbReference>
<dbReference type="GO" id="GO:0000224">
    <property type="term" value="F:peptide-N4-(N-acetyl-beta-glucosaminyl)asparagine amidase activity"/>
    <property type="evidence" value="ECO:0007669"/>
    <property type="project" value="TreeGrafter"/>
</dbReference>
<organism evidence="5">
    <name type="scientific">Shewanella sp. (strain MR-7)</name>
    <dbReference type="NCBI Taxonomy" id="60481"/>
    <lineage>
        <taxon>Bacteria</taxon>
        <taxon>Pseudomonadati</taxon>
        <taxon>Pseudomonadota</taxon>
        <taxon>Gammaproteobacteria</taxon>
        <taxon>Alteromonadales</taxon>
        <taxon>Shewanellaceae</taxon>
        <taxon>Shewanella</taxon>
    </lineage>
</organism>
<dbReference type="InterPro" id="IPR014718">
    <property type="entry name" value="GH-type_carb-bd"/>
</dbReference>
<dbReference type="GO" id="GO:0030246">
    <property type="term" value="F:carbohydrate binding"/>
    <property type="evidence" value="ECO:0007669"/>
    <property type="project" value="InterPro"/>
</dbReference>
<dbReference type="PANTHER" id="PTHR12143:SF39">
    <property type="entry name" value="SECRETED PROTEIN"/>
    <property type="match status" value="1"/>
</dbReference>
<dbReference type="Gene3D" id="1.20.1050.60">
    <property type="entry name" value="alpha-1,2-mannosidase"/>
    <property type="match status" value="1"/>
</dbReference>
<feature type="domain" description="Glycosyl hydrolase family 92 N-terminal" evidence="4">
    <location>
        <begin position="28"/>
        <end position="293"/>
    </location>
</feature>
<name>Q0HR89_SHESR</name>
<keyword evidence="2" id="KW-0732">Signal</keyword>
<evidence type="ECO:0000259" key="3">
    <source>
        <dbReference type="Pfam" id="PF07971"/>
    </source>
</evidence>
<protein>
    <submittedName>
        <fullName evidence="5">Putative alpha-1,2-mannosidase</fullName>
    </submittedName>
</protein>
<dbReference type="InterPro" id="IPR012939">
    <property type="entry name" value="Glyco_hydro_92"/>
</dbReference>
<dbReference type="FunFam" id="1.20.1610.10:FF:000001">
    <property type="entry name" value="Putative alpha-1,2-mannosidase"/>
    <property type="match status" value="1"/>
</dbReference>
<dbReference type="PANTHER" id="PTHR12143">
    <property type="entry name" value="PEPTIDE N-GLYCANASE PNGASE -RELATED"/>
    <property type="match status" value="1"/>
</dbReference>
<sequence>MGLLTKWSLLGTVLLGSVQVQAEDLTHWVDPFIGTGGDGHTFPGAVVPFGMVQLSPDTDNPTRGVSPQSEIYKRCAGYHYDDSTIVGFSHTHFSGTGHSDLGDLLIMPMTGTPKTEPGTAADPDSGYRSRFSHEDEEASPGYYRVKLTDYQIDAELTTTARTGMHRYSFPEADKGHVLIDLTHGIYNFANKVIWSDVRVIDDSTLIASRRSNGWASDRPMYFAIRFSRPFDDIELINEDNARYRCMGCLDNKNGKHSTIVNSRIPFTAGKAIKVLARFDNPHQAPLLVKVGVSAVDKSNALDNLNSELPHWDFDKVRSNARAAWQTELERMEAKGDKSQKRQFYTALYHALQAPSLYQDVNGEYLGVDGEIHKADFTHYTLFSLWDTYRALHPLLTLVSPERVPDMINSMLAHYDQSYDRILPIWSFQGHETWTMIGYHAVSVISDAWQKGIRGFDGERALDAMTATANHPNYDAIPEYLKYGYVPMDVLPESVSITLEYAYDDFAIARMAESMGETDIAKAFDKRAESWRNVFDPETKFARGRDSKGNWDKEFDVEEAKYMGPFTEGNSFQYSFYVPHDVAGLIDTKGGDDAFIERLDELFTRPLHADKIKEHEDIAGLIGQYAHGNEPSHHIAYLYNHAGAPWMTQSRIRQIMDTLSNDTPSGLAGNDDVGQMSAWYLFSAMGFYPVTPGDMTYVIGAPQLPQVNLKLSNGKQFKVIAKGLSKDNLYVAKVSLNGKPLSQSFLHHNDIMAGGELVFEMAATPNKTWGKAIDARPKAMSPYKTK</sequence>
<feature type="domain" description="Glycosyl hydrolase family 92" evidence="3">
    <location>
        <begin position="299"/>
        <end position="761"/>
    </location>
</feature>
<dbReference type="EMBL" id="CP000444">
    <property type="protein sequence ID" value="ABI44366.1"/>
    <property type="molecule type" value="Genomic_DNA"/>
</dbReference>
<dbReference type="SUPFAM" id="SSF48208">
    <property type="entry name" value="Six-hairpin glycosidases"/>
    <property type="match status" value="1"/>
</dbReference>
<gene>
    <name evidence="5" type="ordered locus">Shewmr7_3384</name>
</gene>
<proteinExistence type="predicted"/>
<dbReference type="GO" id="GO:0005975">
    <property type="term" value="P:carbohydrate metabolic process"/>
    <property type="evidence" value="ECO:0007669"/>
    <property type="project" value="InterPro"/>
</dbReference>
<feature type="chain" id="PRO_5004173113" evidence="2">
    <location>
        <begin position="23"/>
        <end position="785"/>
    </location>
</feature>
<dbReference type="NCBIfam" id="TIGR01180">
    <property type="entry name" value="aman2_put"/>
    <property type="match status" value="1"/>
</dbReference>
<dbReference type="CAZy" id="GH92">
    <property type="family name" value="Glycoside Hydrolase Family 92"/>
</dbReference>
<dbReference type="Pfam" id="PF17678">
    <property type="entry name" value="Glyco_hydro_92N"/>
    <property type="match status" value="1"/>
</dbReference>
<dbReference type="Gene3D" id="3.30.2080.10">
    <property type="entry name" value="GH92 mannosidase domain"/>
    <property type="match status" value="1"/>
</dbReference>
<dbReference type="InterPro" id="IPR041371">
    <property type="entry name" value="GH92_N"/>
</dbReference>
<dbReference type="FunFam" id="1.20.1050.60:FF:000001">
    <property type="entry name" value="Putative alpha-1,2-mannosidase"/>
    <property type="match status" value="1"/>
</dbReference>
<feature type="signal peptide" evidence="2">
    <location>
        <begin position="1"/>
        <end position="22"/>
    </location>
</feature>
<dbReference type="GO" id="GO:0006516">
    <property type="term" value="P:glycoprotein catabolic process"/>
    <property type="evidence" value="ECO:0007669"/>
    <property type="project" value="TreeGrafter"/>
</dbReference>
<dbReference type="Gene3D" id="1.20.1610.10">
    <property type="entry name" value="alpha-1,2-mannosidases domains"/>
    <property type="match status" value="1"/>
</dbReference>
<feature type="region of interest" description="Disordered" evidence="1">
    <location>
        <begin position="113"/>
        <end position="136"/>
    </location>
</feature>
<evidence type="ECO:0000256" key="2">
    <source>
        <dbReference type="SAM" id="SignalP"/>
    </source>
</evidence>
<evidence type="ECO:0000259" key="4">
    <source>
        <dbReference type="Pfam" id="PF17678"/>
    </source>
</evidence>
<dbReference type="InterPro" id="IPR008928">
    <property type="entry name" value="6-hairpin_glycosidase_sf"/>
</dbReference>
<reference evidence="5" key="1">
    <citation type="submission" date="2006-08" db="EMBL/GenBank/DDBJ databases">
        <title>Complete sequence of Chromosome1 of Shewanella sp. MR-7.</title>
        <authorList>
            <consortium name="US DOE Joint Genome Institute"/>
            <person name="Copeland A."/>
            <person name="Lucas S."/>
            <person name="Lapidus A."/>
            <person name="Barry K."/>
            <person name="Detter J.C."/>
            <person name="Glavina del Rio T."/>
            <person name="Hammon N."/>
            <person name="Israni S."/>
            <person name="Dalin E."/>
            <person name="Tice H."/>
            <person name="Pitluck S."/>
            <person name="Kiss H."/>
            <person name="Brettin T."/>
            <person name="Bruce D."/>
            <person name="Han C."/>
            <person name="Tapia R."/>
            <person name="Gilna P."/>
            <person name="Schmutz J."/>
            <person name="Larimer F."/>
            <person name="Land M."/>
            <person name="Hauser L."/>
            <person name="Kyrpides N."/>
            <person name="Mikhailova N."/>
            <person name="Nealson K."/>
            <person name="Konstantinidis K."/>
            <person name="Klappenbach J."/>
            <person name="Tiedje J."/>
            <person name="Richardson P."/>
        </authorList>
    </citation>
    <scope>NUCLEOTIDE SEQUENCE</scope>
    <source>
        <strain evidence="5">MR-7</strain>
    </source>
</reference>
<accession>Q0HR89</accession>
<dbReference type="KEGG" id="shm:Shewmr7_3384"/>
<dbReference type="FunFam" id="3.30.2080.10:FF:000001">
    <property type="entry name" value="Alpha-1,2-mannosidase subfamily"/>
    <property type="match status" value="1"/>
</dbReference>
<evidence type="ECO:0000256" key="1">
    <source>
        <dbReference type="SAM" id="MobiDB-lite"/>
    </source>
</evidence>
<dbReference type="GO" id="GO:0005829">
    <property type="term" value="C:cytosol"/>
    <property type="evidence" value="ECO:0007669"/>
    <property type="project" value="TreeGrafter"/>
</dbReference>
<dbReference type="AlphaFoldDB" id="Q0HR89"/>
<dbReference type="HOGENOM" id="CLU_003690_2_2_6"/>
<evidence type="ECO:0000313" key="5">
    <source>
        <dbReference type="EMBL" id="ABI44366.1"/>
    </source>
</evidence>